<accession>A0A2Z4GZW2</accession>
<evidence type="ECO:0000256" key="1">
    <source>
        <dbReference type="SAM" id="MobiDB-lite"/>
    </source>
</evidence>
<name>A0A2Z4GZW2_HHV1</name>
<organism evidence="2">
    <name type="scientific">Human herpesvirus 1</name>
    <name type="common">HHV-1</name>
    <name type="synonym">Human herpes simplex virus 1</name>
    <dbReference type="NCBI Taxonomy" id="10298"/>
    <lineage>
        <taxon>Viruses</taxon>
        <taxon>Duplodnaviria</taxon>
        <taxon>Heunggongvirae</taxon>
        <taxon>Peploviricota</taxon>
        <taxon>Herviviricetes</taxon>
        <taxon>Herpesvirales</taxon>
        <taxon>Orthoherpesviridae</taxon>
        <taxon>Alphaherpesvirinae</taxon>
        <taxon>Simplexvirus</taxon>
        <taxon>Simplexvirus humanalpha1</taxon>
    </lineage>
</organism>
<protein>
    <submittedName>
        <fullName evidence="2">Uncharacterized protein</fullName>
    </submittedName>
</protein>
<feature type="compositionally biased region" description="Basic and acidic residues" evidence="1">
    <location>
        <begin position="1"/>
        <end position="12"/>
    </location>
</feature>
<proteinExistence type="predicted"/>
<dbReference type="EMBL" id="MG999840">
    <property type="protein sequence ID" value="AWW08003.1"/>
    <property type="molecule type" value="Genomic_DNA"/>
</dbReference>
<sequence length="37" mass="4138">MPRNDAPGDSRRAAAMRSQRSRGARHCRCLSTSSLFM</sequence>
<reference evidence="2" key="1">
    <citation type="journal article" date="2018" name="MSphere">
        <title>Ultrasensitive Capture of Human Herpes Simplex Virus Genomes Directly from Clinical Samples Reveals Extraordinarily Limited Evolution in Cell Culture.</title>
        <authorList>
            <person name="Greninger A.L."/>
            <person name="Roychoudhury P."/>
            <person name="Xie H."/>
            <person name="Casto A."/>
            <person name="Cent A."/>
            <person name="Pepper G."/>
            <person name="Koelle D.M."/>
            <person name="Huang M.L."/>
            <person name="Wald A."/>
            <person name="Johnston C."/>
            <person name="Jerome K.R."/>
        </authorList>
    </citation>
    <scope>NUCLEOTIDE SEQUENCE</scope>
    <source>
        <strain evidence="2">2006-57630</strain>
    </source>
</reference>
<evidence type="ECO:0000313" key="2">
    <source>
        <dbReference type="EMBL" id="AWW08003.1"/>
    </source>
</evidence>
<organismHost>
    <name type="scientific">Homo sapiens</name>
    <name type="common">Human</name>
    <dbReference type="NCBI Taxonomy" id="9606"/>
</organismHost>
<feature type="region of interest" description="Disordered" evidence="1">
    <location>
        <begin position="1"/>
        <end position="27"/>
    </location>
</feature>